<gene>
    <name evidence="2" type="ORF">Q3M24_17130</name>
</gene>
<keyword evidence="1" id="KW-0732">Signal</keyword>
<reference evidence="2" key="1">
    <citation type="journal article" date="2024" name="Syst. Appl. Microbiol.">
        <title>First single-strain enrichments of Electrothrix cable bacteria, description of E. aestuarii sp. nov. and E. rattekaaiensis sp. nov., and proposal of a cable bacteria taxonomy following the rules of the SeqCode.</title>
        <authorList>
            <person name="Plum-Jensen L.E."/>
            <person name="Schramm A."/>
            <person name="Marshall I.P.G."/>
        </authorList>
    </citation>
    <scope>NUCLEOTIDE SEQUENCE</scope>
    <source>
        <strain evidence="2">Rat1</strain>
    </source>
</reference>
<dbReference type="KEGG" id="eaj:Q3M24_17130"/>
<organism evidence="2">
    <name type="scientific">Candidatus Electrothrix aestuarii</name>
    <dbReference type="NCBI Taxonomy" id="3062594"/>
    <lineage>
        <taxon>Bacteria</taxon>
        <taxon>Pseudomonadati</taxon>
        <taxon>Thermodesulfobacteriota</taxon>
        <taxon>Desulfobulbia</taxon>
        <taxon>Desulfobulbales</taxon>
        <taxon>Desulfobulbaceae</taxon>
        <taxon>Candidatus Electrothrix</taxon>
    </lineage>
</organism>
<protein>
    <submittedName>
        <fullName evidence="2">Uncharacterized protein</fullName>
    </submittedName>
</protein>
<proteinExistence type="predicted"/>
<reference evidence="2" key="2">
    <citation type="submission" date="2024-06" db="EMBL/GenBank/DDBJ databases">
        <authorList>
            <person name="Plum-Jensen L.E."/>
            <person name="Schramm A."/>
            <person name="Marshall I.P.G."/>
        </authorList>
    </citation>
    <scope>NUCLEOTIDE SEQUENCE</scope>
    <source>
        <strain evidence="2">Rat1</strain>
    </source>
</reference>
<feature type="chain" id="PRO_5043862995" evidence="1">
    <location>
        <begin position="33"/>
        <end position="277"/>
    </location>
</feature>
<name>A0AAU8LS65_9BACT</name>
<evidence type="ECO:0000256" key="1">
    <source>
        <dbReference type="SAM" id="SignalP"/>
    </source>
</evidence>
<evidence type="ECO:0000313" key="2">
    <source>
        <dbReference type="EMBL" id="XCN72016.1"/>
    </source>
</evidence>
<dbReference type="EMBL" id="CP159373">
    <property type="protein sequence ID" value="XCN72016.1"/>
    <property type="molecule type" value="Genomic_DNA"/>
</dbReference>
<feature type="signal peptide" evidence="1">
    <location>
        <begin position="1"/>
        <end position="32"/>
    </location>
</feature>
<sequence>MKQQQKKALLRCITALTPMIFLVNLSANQAGAQTALYNITEQQTKALEQCIRSETENFIQSRRGRNLQEELNEEGANCTQGLERVQVKIMSRVMPPVIKTCMRNTLGHEVGNENWDILLGRFSPLIIETALPAFCERLKNTVAKDPQEANKLSLRALTPAVGNCPLLTQDELAIIMEHQSARRKLTSQNNATGVSLTLSIDHHPYSFFMMMALTDRDGMPISLQAAASGFPDMKAPVRRQLHPDNLLLGEYFPTEKFTDGQFAACRNLVLALSDLLR</sequence>
<accession>A0AAU8LS65</accession>
<dbReference type="AlphaFoldDB" id="A0AAU8LS65"/>